<feature type="compositionally biased region" description="Pro residues" evidence="1">
    <location>
        <begin position="60"/>
        <end position="71"/>
    </location>
</feature>
<name>A0AA38WGM2_9ASTR</name>
<organism evidence="2 3">
    <name type="scientific">Centaurea solstitialis</name>
    <name type="common">yellow star-thistle</name>
    <dbReference type="NCBI Taxonomy" id="347529"/>
    <lineage>
        <taxon>Eukaryota</taxon>
        <taxon>Viridiplantae</taxon>
        <taxon>Streptophyta</taxon>
        <taxon>Embryophyta</taxon>
        <taxon>Tracheophyta</taxon>
        <taxon>Spermatophyta</taxon>
        <taxon>Magnoliopsida</taxon>
        <taxon>eudicotyledons</taxon>
        <taxon>Gunneridae</taxon>
        <taxon>Pentapetalae</taxon>
        <taxon>asterids</taxon>
        <taxon>campanulids</taxon>
        <taxon>Asterales</taxon>
        <taxon>Asteraceae</taxon>
        <taxon>Carduoideae</taxon>
        <taxon>Cardueae</taxon>
        <taxon>Centaureinae</taxon>
        <taxon>Centaurea</taxon>
    </lineage>
</organism>
<dbReference type="Proteomes" id="UP001172457">
    <property type="component" value="Chromosome 2"/>
</dbReference>
<reference evidence="2" key="1">
    <citation type="submission" date="2023-03" db="EMBL/GenBank/DDBJ databases">
        <title>Chromosome-scale reference genome and RAD-based genetic map of yellow starthistle (Centaurea solstitialis) reveal putative structural variation and QTLs associated with invader traits.</title>
        <authorList>
            <person name="Reatini B."/>
            <person name="Cang F.A."/>
            <person name="Jiang Q."/>
            <person name="Mckibben M.T.W."/>
            <person name="Barker M.S."/>
            <person name="Rieseberg L.H."/>
            <person name="Dlugosch K.M."/>
        </authorList>
    </citation>
    <scope>NUCLEOTIDE SEQUENCE</scope>
    <source>
        <strain evidence="2">CAN-66</strain>
        <tissue evidence="2">Leaf</tissue>
    </source>
</reference>
<keyword evidence="3" id="KW-1185">Reference proteome</keyword>
<dbReference type="EMBL" id="JARYMX010000002">
    <property type="protein sequence ID" value="KAJ9560422.1"/>
    <property type="molecule type" value="Genomic_DNA"/>
</dbReference>
<comment type="caution">
    <text evidence="2">The sequence shown here is derived from an EMBL/GenBank/DDBJ whole genome shotgun (WGS) entry which is preliminary data.</text>
</comment>
<evidence type="ECO:0000313" key="2">
    <source>
        <dbReference type="EMBL" id="KAJ9560422.1"/>
    </source>
</evidence>
<protein>
    <submittedName>
        <fullName evidence="2">Uncharacterized protein</fullName>
    </submittedName>
</protein>
<sequence length="186" mass="20466">MMRSKAISYGGLMVRNLYTVNRSTFSHNTRTLSGFRTLPTTTATACQRRAFCQVTGNQEPLPPPSPPPSPPTSSWKKWTMGSILVTMVIPFLQFKEEVDMVIQTAEEIIDVVEVAAEAMDTIAEKIISDLPDGNKLKATMEVVEDVAETVAGKAQKAIAFIDEVQETEQKLMPIIEHVKDGTQVAP</sequence>
<proteinExistence type="predicted"/>
<gene>
    <name evidence="2" type="ORF">OSB04_005582</name>
</gene>
<evidence type="ECO:0000256" key="1">
    <source>
        <dbReference type="SAM" id="MobiDB-lite"/>
    </source>
</evidence>
<feature type="region of interest" description="Disordered" evidence="1">
    <location>
        <begin position="55"/>
        <end position="74"/>
    </location>
</feature>
<evidence type="ECO:0000313" key="3">
    <source>
        <dbReference type="Proteomes" id="UP001172457"/>
    </source>
</evidence>
<dbReference type="PANTHER" id="PTHR33735:SF25">
    <property type="entry name" value="PTERIN-BINDING DOMAIN-CONTAINING PROTEIN"/>
    <property type="match status" value="1"/>
</dbReference>
<dbReference type="PANTHER" id="PTHR33735">
    <property type="entry name" value="EXPRESSED PROTEIN"/>
    <property type="match status" value="1"/>
</dbReference>
<dbReference type="AlphaFoldDB" id="A0AA38WGM2"/>
<accession>A0AA38WGM2</accession>